<feature type="domain" description="AprE-like beta-barrel" evidence="12">
    <location>
        <begin position="363"/>
        <end position="452"/>
    </location>
</feature>
<evidence type="ECO:0000256" key="1">
    <source>
        <dbReference type="ARBA" id="ARBA00004377"/>
    </source>
</evidence>
<dbReference type="RefSeq" id="WP_244543663.1">
    <property type="nucleotide sequence ID" value="NZ_FOAN01000001.1"/>
</dbReference>
<dbReference type="GO" id="GO:0015031">
    <property type="term" value="P:protein transport"/>
    <property type="evidence" value="ECO:0007669"/>
    <property type="project" value="InterPro"/>
</dbReference>
<dbReference type="Gene3D" id="2.40.30.170">
    <property type="match status" value="1"/>
</dbReference>
<dbReference type="PANTHER" id="PTHR30386">
    <property type="entry name" value="MEMBRANE FUSION SUBUNIT OF EMRAB-TOLC MULTIDRUG EFFLUX PUMP"/>
    <property type="match status" value="1"/>
</dbReference>
<dbReference type="Pfam" id="PF25994">
    <property type="entry name" value="HH_AprE"/>
    <property type="match status" value="1"/>
</dbReference>
<dbReference type="AlphaFoldDB" id="A0A1H7H4K5"/>
<feature type="domain" description="AprE-like long alpha-helical hairpin" evidence="11">
    <location>
        <begin position="132"/>
        <end position="321"/>
    </location>
</feature>
<dbReference type="InterPro" id="IPR010129">
    <property type="entry name" value="T1SS_HlyD"/>
</dbReference>
<name>A0A1H7H4K5_9HYPH</name>
<comment type="similarity">
    <text evidence="2 9">Belongs to the membrane fusion protein (MFP) (TC 8.A.1) family.</text>
</comment>
<evidence type="ECO:0000313" key="13">
    <source>
        <dbReference type="EMBL" id="SEK44687.1"/>
    </source>
</evidence>
<evidence type="ECO:0000256" key="10">
    <source>
        <dbReference type="SAM" id="Coils"/>
    </source>
</evidence>
<evidence type="ECO:0000256" key="9">
    <source>
        <dbReference type="RuleBase" id="RU365093"/>
    </source>
</evidence>
<dbReference type="InterPro" id="IPR058982">
    <property type="entry name" value="Beta-barrel_AprE"/>
</dbReference>
<dbReference type="EMBL" id="FOAN01000001">
    <property type="protein sequence ID" value="SEK44687.1"/>
    <property type="molecule type" value="Genomic_DNA"/>
</dbReference>
<organism evidence="13 14">
    <name type="scientific">Bosea lupini</name>
    <dbReference type="NCBI Taxonomy" id="1036779"/>
    <lineage>
        <taxon>Bacteria</taxon>
        <taxon>Pseudomonadati</taxon>
        <taxon>Pseudomonadota</taxon>
        <taxon>Alphaproteobacteria</taxon>
        <taxon>Hyphomicrobiales</taxon>
        <taxon>Boseaceae</taxon>
        <taxon>Bosea</taxon>
    </lineage>
</organism>
<evidence type="ECO:0000256" key="4">
    <source>
        <dbReference type="ARBA" id="ARBA00022475"/>
    </source>
</evidence>
<dbReference type="InterPro" id="IPR058781">
    <property type="entry name" value="HH_AprE-like"/>
</dbReference>
<evidence type="ECO:0000256" key="7">
    <source>
        <dbReference type="ARBA" id="ARBA00022989"/>
    </source>
</evidence>
<evidence type="ECO:0000313" key="14">
    <source>
        <dbReference type="Proteomes" id="UP000199664"/>
    </source>
</evidence>
<keyword evidence="4 9" id="KW-1003">Cell membrane</keyword>
<sequence>MNSVLNKLKLVPHTMKSVLNRLPWRRHLEPLLAFARQWLQRTSVPAQGDGDWRAPVRKGYVVVGLALGAGGLWSVTARLDSAVVAHGSIVVESDRKAVQHLEGGLVEAIAVRDGADVKAGETLLRLDTTQVAAQRSVARLIVLQALGEEARFTAEIDRLDRITFPSELLDTAESKEARRVMLDQERLFKERQSTQKLEVSILKERLTQSEKQYQSNEAQREAAISQAASINEELTSLRPLADKGFVASTRINPLKRSLTELQGRIGSLEADLARLAVANDEIRLQMSQIGLKASEEASTKLAECRVKLADAREKLRIAEDVLARAEVRAPRAGRVVASKIHTVGAVVKPGETLMEIVPQDDELIVTAKVSPMDVNNLHPGMAAEVRLPSFKGRATPFTVGEVKSVAADALRDDVLQQMVYELRVSVSASGFPPKVRAKLRPGMPAEVYVPTGERTAIAYLMQPLTDSMRSSFREE</sequence>
<dbReference type="PANTHER" id="PTHR30386:SF17">
    <property type="entry name" value="ALKALINE PROTEASE SECRETION PROTEIN APRE"/>
    <property type="match status" value="1"/>
</dbReference>
<keyword evidence="5 9" id="KW-0997">Cell inner membrane</keyword>
<dbReference type="Proteomes" id="UP000199664">
    <property type="component" value="Unassembled WGS sequence"/>
</dbReference>
<dbReference type="InterPro" id="IPR050739">
    <property type="entry name" value="MFP"/>
</dbReference>
<evidence type="ECO:0000256" key="5">
    <source>
        <dbReference type="ARBA" id="ARBA00022519"/>
    </source>
</evidence>
<evidence type="ECO:0000256" key="8">
    <source>
        <dbReference type="ARBA" id="ARBA00023136"/>
    </source>
</evidence>
<dbReference type="NCBIfam" id="TIGR01843">
    <property type="entry name" value="type_I_hlyD"/>
    <property type="match status" value="1"/>
</dbReference>
<keyword evidence="10" id="KW-0175">Coiled coil</keyword>
<keyword evidence="7" id="KW-1133">Transmembrane helix</keyword>
<comment type="subcellular location">
    <subcellularLocation>
        <location evidence="1 9">Cell inner membrane</location>
        <topology evidence="1 9">Single-pass membrane protein</topology>
    </subcellularLocation>
</comment>
<keyword evidence="14" id="KW-1185">Reference proteome</keyword>
<evidence type="ECO:0000256" key="2">
    <source>
        <dbReference type="ARBA" id="ARBA00009477"/>
    </source>
</evidence>
<dbReference type="GO" id="GO:0005886">
    <property type="term" value="C:plasma membrane"/>
    <property type="evidence" value="ECO:0007669"/>
    <property type="project" value="UniProtKB-SubCell"/>
</dbReference>
<keyword evidence="6" id="KW-0812">Transmembrane</keyword>
<dbReference type="PRINTS" id="PR01490">
    <property type="entry name" value="RTXTOXIND"/>
</dbReference>
<reference evidence="14" key="1">
    <citation type="submission" date="2016-10" db="EMBL/GenBank/DDBJ databases">
        <authorList>
            <person name="Varghese N."/>
            <person name="Submissions S."/>
        </authorList>
    </citation>
    <scope>NUCLEOTIDE SEQUENCE [LARGE SCALE GENOMIC DNA]</scope>
    <source>
        <strain evidence="14">LMG 26383,CCUG 61248,R- 45681</strain>
    </source>
</reference>
<dbReference type="Pfam" id="PF26002">
    <property type="entry name" value="Beta-barrel_AprE"/>
    <property type="match status" value="1"/>
</dbReference>
<feature type="coiled-coil region" evidence="10">
    <location>
        <begin position="294"/>
        <end position="328"/>
    </location>
</feature>
<evidence type="ECO:0000259" key="11">
    <source>
        <dbReference type="Pfam" id="PF25994"/>
    </source>
</evidence>
<protein>
    <recommendedName>
        <fullName evidence="9">Membrane fusion protein (MFP) family protein</fullName>
    </recommendedName>
</protein>
<dbReference type="STRING" id="1036779.SAMN04515666_101541"/>
<proteinExistence type="inferred from homology"/>
<evidence type="ECO:0000259" key="12">
    <source>
        <dbReference type="Pfam" id="PF26002"/>
    </source>
</evidence>
<evidence type="ECO:0000256" key="3">
    <source>
        <dbReference type="ARBA" id="ARBA00022448"/>
    </source>
</evidence>
<keyword evidence="3 9" id="KW-0813">Transport</keyword>
<accession>A0A1H7H4K5</accession>
<gene>
    <name evidence="13" type="ORF">SAMN04515666_101541</name>
</gene>
<keyword evidence="8" id="KW-0472">Membrane</keyword>
<evidence type="ECO:0000256" key="6">
    <source>
        <dbReference type="ARBA" id="ARBA00022692"/>
    </source>
</evidence>